<sequence>MKKQLFITLALLAATLLASAQSEPKTSDDFGIWTDISAEKKLSKKASVEIEAEYRTANNANQNSRWSMGLSGEYKLTKWLKVGAGYTFLYNHNDKYTYHDEDPNKANYGKLNKYASYWGPRHRVNVDVTGAVGLGDWKFDLRERWQYTYRPEKTIDERYDFDDEDWDGKQKTYSGKGKNTLRSRLQVSYDKKGLDVEPYANVELYNAWSVEKVRYTVGLDWKIVKGQTLGVYYRYQDNSKDDDDNDRNMHILGLSYKVKF</sequence>
<protein>
    <submittedName>
        <fullName evidence="2">DUF2490 domain-containing protein</fullName>
    </submittedName>
</protein>
<keyword evidence="1" id="KW-0732">Signal</keyword>
<proteinExistence type="predicted"/>
<dbReference type="Proteomes" id="UP001487296">
    <property type="component" value="Unassembled WGS sequence"/>
</dbReference>
<dbReference type="RefSeq" id="WP_215759760.1">
    <property type="nucleotide sequence ID" value="NZ_JAHKBE010000019.1"/>
</dbReference>
<evidence type="ECO:0000313" key="2">
    <source>
        <dbReference type="EMBL" id="MEQ2486681.1"/>
    </source>
</evidence>
<dbReference type="Pfam" id="PF10677">
    <property type="entry name" value="DUF2490"/>
    <property type="match status" value="1"/>
</dbReference>
<comment type="caution">
    <text evidence="2">The sequence shown here is derived from an EMBL/GenBank/DDBJ whole genome shotgun (WGS) entry which is preliminary data.</text>
</comment>
<evidence type="ECO:0000256" key="1">
    <source>
        <dbReference type="SAM" id="SignalP"/>
    </source>
</evidence>
<accession>A0ABV1FQK7</accession>
<evidence type="ECO:0000313" key="3">
    <source>
        <dbReference type="Proteomes" id="UP001487296"/>
    </source>
</evidence>
<feature type="signal peptide" evidence="1">
    <location>
        <begin position="1"/>
        <end position="20"/>
    </location>
</feature>
<organism evidence="2 3">
    <name type="scientific">Hallella faecis</name>
    <dbReference type="NCBI Taxonomy" id="2841596"/>
    <lineage>
        <taxon>Bacteria</taxon>
        <taxon>Pseudomonadati</taxon>
        <taxon>Bacteroidota</taxon>
        <taxon>Bacteroidia</taxon>
        <taxon>Bacteroidales</taxon>
        <taxon>Prevotellaceae</taxon>
        <taxon>Hallella</taxon>
    </lineage>
</organism>
<feature type="chain" id="PRO_5046750863" evidence="1">
    <location>
        <begin position="21"/>
        <end position="260"/>
    </location>
</feature>
<gene>
    <name evidence="2" type="ORF">AAAT34_06390</name>
</gene>
<dbReference type="SUPFAM" id="SSF56935">
    <property type="entry name" value="Porins"/>
    <property type="match status" value="1"/>
</dbReference>
<dbReference type="EMBL" id="JBBNFP010000019">
    <property type="protein sequence ID" value="MEQ2486681.1"/>
    <property type="molecule type" value="Genomic_DNA"/>
</dbReference>
<reference evidence="2 3" key="1">
    <citation type="submission" date="2024-04" db="EMBL/GenBank/DDBJ databases">
        <title>Human intestinal bacterial collection.</title>
        <authorList>
            <person name="Pauvert C."/>
            <person name="Hitch T.C.A."/>
            <person name="Clavel T."/>
        </authorList>
    </citation>
    <scope>NUCLEOTIDE SEQUENCE [LARGE SCALE GENOMIC DNA]</scope>
    <source>
        <strain evidence="2 3">CLA-AA-H145</strain>
    </source>
</reference>
<dbReference type="InterPro" id="IPR019619">
    <property type="entry name" value="DUF2490"/>
</dbReference>
<name>A0ABV1FQK7_9BACT</name>
<keyword evidence="3" id="KW-1185">Reference proteome</keyword>